<accession>A0AAW4L873</accession>
<keyword evidence="4" id="KW-0206">Cytoskeleton</keyword>
<comment type="subcellular location">
    <subcellularLocation>
        <location evidence="1">Cytoplasm</location>
        <location evidence="1">Cytoskeleton</location>
    </subcellularLocation>
</comment>
<gene>
    <name evidence="8" type="ORF">KI809_10755</name>
</gene>
<evidence type="ECO:0000256" key="2">
    <source>
        <dbReference type="ARBA" id="ARBA00022490"/>
    </source>
</evidence>
<organism evidence="8 9">
    <name type="scientific">Geoanaerobacter pelophilus</name>
    <dbReference type="NCBI Taxonomy" id="60036"/>
    <lineage>
        <taxon>Bacteria</taxon>
        <taxon>Pseudomonadati</taxon>
        <taxon>Thermodesulfobacteriota</taxon>
        <taxon>Desulfuromonadia</taxon>
        <taxon>Geobacterales</taxon>
        <taxon>Geobacteraceae</taxon>
        <taxon>Geoanaerobacter</taxon>
    </lineage>
</organism>
<reference evidence="8 9" key="1">
    <citation type="submission" date="2021-05" db="EMBL/GenBank/DDBJ databases">
        <title>The draft genome of Geobacter pelophilus DSM 12255.</title>
        <authorList>
            <person name="Xu Z."/>
            <person name="Masuda Y."/>
            <person name="Itoh H."/>
            <person name="Senoo K."/>
        </authorList>
    </citation>
    <scope>NUCLEOTIDE SEQUENCE [LARGE SCALE GENOMIC DNA]</scope>
    <source>
        <strain evidence="8 9">DSM 12255</strain>
    </source>
</reference>
<evidence type="ECO:0000313" key="8">
    <source>
        <dbReference type="EMBL" id="MBT0664780.1"/>
    </source>
</evidence>
<dbReference type="PANTHER" id="PTHR47970:SF12">
    <property type="entry name" value="KINESIN FAMILY MEMBER 11"/>
    <property type="match status" value="1"/>
</dbReference>
<feature type="compositionally biased region" description="Polar residues" evidence="6">
    <location>
        <begin position="392"/>
        <end position="402"/>
    </location>
</feature>
<proteinExistence type="predicted"/>
<protein>
    <submittedName>
        <fullName evidence="8">Tape measure protein</fullName>
    </submittedName>
</protein>
<dbReference type="GO" id="GO:0005876">
    <property type="term" value="C:spindle microtubule"/>
    <property type="evidence" value="ECO:0007669"/>
    <property type="project" value="TreeGrafter"/>
</dbReference>
<dbReference type="Proteomes" id="UP000811899">
    <property type="component" value="Unassembled WGS sequence"/>
</dbReference>
<dbReference type="PANTHER" id="PTHR47970">
    <property type="entry name" value="KINESIN-LIKE PROTEIN KIF11"/>
    <property type="match status" value="1"/>
</dbReference>
<keyword evidence="5" id="KW-0175">Coiled coil</keyword>
<evidence type="ECO:0000256" key="6">
    <source>
        <dbReference type="SAM" id="MobiDB-lite"/>
    </source>
</evidence>
<comment type="caution">
    <text evidence="8">The sequence shown here is derived from an EMBL/GenBank/DDBJ whole genome shotgun (WGS) entry which is preliminary data.</text>
</comment>
<keyword evidence="9" id="KW-1185">Reference proteome</keyword>
<sequence length="1601" mass="170755">MSELAKLRLVMEIDGNKAVVTDLNQVDSAIERVSRTSQTATERMASGMNNVESATGRMAATTRMNISSISALEQSIQSVTMRIWNLTMAAGMIAAPAALLIRYADNYTLLDSRIRLVTQSESDLVVTRRALLDISQRTRQAEESTVEVYSRIARNSKELGLSQQELLRITETVNKSIGISGANGAASQAAIIQFGQGLASGVLRGDELRSVMEQAPRLAEAIATGMGKSIGELRKMGEEGELTAQQVTRALLSQSSQIDQEYGKMAMTVGQAFTVLNNSIGQYIGSADKAEGSSSALAKGIVSLANNLSPAVAEFYRLNMLVDLAGGTLTAFAYIVVKTAEIVTRFVTIGQFGDGLGSAAEKMKEWNALFAERYKMADKALQDIANREAGLSNKQPSDTRPQPAQPPIDEKAAKEAENAYKRYSEAMAGLNKQIRDNNPYLDEQSRKMSDVDAVIVKLVNEFPQYENSLRAAGEAIKHNIQLNADYKAAIKATSDEFRGWLQTWEQTPAAEPLRIGNYQEISDLVDKLNQAPNVSEFTDQLKSIEQWMLDFPDQAARAEAAIKALKESFYKKEIAAGNEITKAFKDATIDGMSNDPYAQRLAKMNRFYDEEEARIKEQMKLFKTSDKEYIAGKNTLEQLRKNKADEEERINEDSFKSQLAVAAEYTSLSGQMFAALAETQDQSSRSGFESAKAMNLAAAVVSTAAAVMNQMAGGDPYTAWARAAAAAAMGAIQIATIASTEFGGGGSVGGVSAGYTGGGAAGGVGGGSVGSSIGGPTISIQDRQTAESLQQLASSAENASLAIGKVADGLTNIADLFGDGTRGSLLAGGLTGPSIDASGSGVPLANGNGFWKSTGQGAALGAGIGSILGPLGSIAGAVVGSIIGSTMNAMFGWGNSWYTKSSGLNLGIKNGQMLTRTYTESQKDGGWFSSDKHRTDIGNADPLIASSLDSYLNSITATIIRAATTMATTVNLGSVNLAPTNIQTSGRKPEDIQKDLEAWFTKAADVIAQSTNGLKEFTFYGESAFDAIVRLATSLQGVNEGLELVDSALIRSTLSGANAAYQLTELMGGFDKFSDAIDTYFTTMFSDAEQEGRKAAQAARQVNVAFNEMHVTVPTTREEFRALVGSLDLTRQTGQALFASLMNIAESFGTVMDAVDAAYAAQQDLRIRRLRVAGNDASADLLELVIDQQKEYQDYLGKGYDTTELLIVQQLEYEKAVKDVSSTLKESSNEMTIAAEQIKSKLSSAVSAQVQIMTTLKNMLSGDLSTLSPDLKYNQLGSSFRATADRARLGDVSALEGISQIAQEFLTSSRSYNASGPAYASDFALVTQTLAELGGLPTSTEIQIDVAQQQLSKLGAIQASIADGNIDQLTYLKSILGENSGVSTLLEQYLKADQAAKDSVTQAVADAQAAAEAERQRLAAEQARAAAVATEAQIKAREYAQIAMEYSVGKRTGYDAKYDIGPMINGVSSPNGKIDTGDGIVWLSLADGKIGISDEIKKMLGISSYDVGSPFIPYDQMAQVHKGEIIVDPASSAVLRKYGIQVNGSGGDNSELVALLEEVITEVRALVRLSGAGHSQQIDKLTALEKVLAGIERDNRQLVNQ</sequence>
<evidence type="ECO:0000313" key="9">
    <source>
        <dbReference type="Proteomes" id="UP000811899"/>
    </source>
</evidence>
<evidence type="ECO:0000256" key="3">
    <source>
        <dbReference type="ARBA" id="ARBA00023175"/>
    </source>
</evidence>
<evidence type="ECO:0000256" key="5">
    <source>
        <dbReference type="SAM" id="Coils"/>
    </source>
</evidence>
<feature type="region of interest" description="Disordered" evidence="6">
    <location>
        <begin position="389"/>
        <end position="409"/>
    </location>
</feature>
<evidence type="ECO:0000256" key="1">
    <source>
        <dbReference type="ARBA" id="ARBA00004245"/>
    </source>
</evidence>
<dbReference type="Pfam" id="PF20155">
    <property type="entry name" value="TMP_3"/>
    <property type="match status" value="1"/>
</dbReference>
<name>A0AAW4L873_9BACT</name>
<feature type="domain" description="Tape measure protein N-terminal" evidence="7">
    <location>
        <begin position="100"/>
        <end position="289"/>
    </location>
</feature>
<dbReference type="InterPro" id="IPR047149">
    <property type="entry name" value="KIF11-like"/>
</dbReference>
<feature type="coiled-coil region" evidence="5">
    <location>
        <begin position="629"/>
        <end position="656"/>
    </location>
</feature>
<keyword evidence="3" id="KW-0505">Motor protein</keyword>
<dbReference type="GO" id="GO:0008574">
    <property type="term" value="F:plus-end-directed microtubule motor activity"/>
    <property type="evidence" value="ECO:0007669"/>
    <property type="project" value="TreeGrafter"/>
</dbReference>
<evidence type="ECO:0000256" key="4">
    <source>
        <dbReference type="ARBA" id="ARBA00023212"/>
    </source>
</evidence>
<dbReference type="NCBIfam" id="TIGR02675">
    <property type="entry name" value="tape_meas_nterm"/>
    <property type="match status" value="1"/>
</dbReference>
<evidence type="ECO:0000259" key="7">
    <source>
        <dbReference type="Pfam" id="PF20155"/>
    </source>
</evidence>
<dbReference type="GO" id="GO:0051231">
    <property type="term" value="P:spindle elongation"/>
    <property type="evidence" value="ECO:0007669"/>
    <property type="project" value="TreeGrafter"/>
</dbReference>
<keyword evidence="2" id="KW-0963">Cytoplasm</keyword>
<dbReference type="InterPro" id="IPR013491">
    <property type="entry name" value="Tape_meas_N"/>
</dbReference>
<dbReference type="RefSeq" id="WP_214171564.1">
    <property type="nucleotide sequence ID" value="NZ_JAHCVJ010000004.1"/>
</dbReference>
<dbReference type="GO" id="GO:0072686">
    <property type="term" value="C:mitotic spindle"/>
    <property type="evidence" value="ECO:0007669"/>
    <property type="project" value="TreeGrafter"/>
</dbReference>
<dbReference type="EMBL" id="JAHCVJ010000004">
    <property type="protein sequence ID" value="MBT0664780.1"/>
    <property type="molecule type" value="Genomic_DNA"/>
</dbReference>